<keyword evidence="3 5" id="KW-1133">Transmembrane helix</keyword>
<feature type="transmembrane region" description="Helical" evidence="5">
    <location>
        <begin position="98"/>
        <end position="120"/>
    </location>
</feature>
<dbReference type="PANTHER" id="PTHR10361">
    <property type="entry name" value="SODIUM-BILE ACID COTRANSPORTER"/>
    <property type="match status" value="1"/>
</dbReference>
<accession>A0A0J1HE81</accession>
<dbReference type="EMBL" id="LDOU01000007">
    <property type="protein sequence ID" value="KLV09923.1"/>
    <property type="molecule type" value="Genomic_DNA"/>
</dbReference>
<feature type="transmembrane region" description="Helical" evidence="5">
    <location>
        <begin position="140"/>
        <end position="159"/>
    </location>
</feature>
<dbReference type="InterPro" id="IPR002657">
    <property type="entry name" value="BilAc:Na_symport/Acr3"/>
</dbReference>
<feature type="transmembrane region" description="Helical" evidence="5">
    <location>
        <begin position="6"/>
        <end position="29"/>
    </location>
</feature>
<comment type="caution">
    <text evidence="6">The sequence shown here is derived from an EMBL/GenBank/DDBJ whole genome shotgun (WGS) entry which is preliminary data.</text>
</comment>
<feature type="transmembrane region" description="Helical" evidence="5">
    <location>
        <begin position="69"/>
        <end position="91"/>
    </location>
</feature>
<keyword evidence="7" id="KW-1185">Reference proteome</keyword>
<dbReference type="OrthoDB" id="9806785at2"/>
<evidence type="ECO:0000256" key="1">
    <source>
        <dbReference type="ARBA" id="ARBA00004141"/>
    </source>
</evidence>
<evidence type="ECO:0000313" key="6">
    <source>
        <dbReference type="EMBL" id="KLV09923.1"/>
    </source>
</evidence>
<evidence type="ECO:0000256" key="5">
    <source>
        <dbReference type="SAM" id="Phobius"/>
    </source>
</evidence>
<protein>
    <submittedName>
        <fullName evidence="6">Bile acid:sodium symporter</fullName>
    </submittedName>
</protein>
<dbReference type="InterPro" id="IPR038770">
    <property type="entry name" value="Na+/solute_symporter_sf"/>
</dbReference>
<keyword evidence="2 5" id="KW-0812">Transmembrane</keyword>
<dbReference type="Pfam" id="PF01758">
    <property type="entry name" value="SBF"/>
    <property type="match status" value="1"/>
</dbReference>
<comment type="subcellular location">
    <subcellularLocation>
        <location evidence="1">Membrane</location>
        <topology evidence="1">Multi-pass membrane protein</topology>
    </subcellularLocation>
</comment>
<dbReference type="STRING" id="320778.ABT57_09625"/>
<feature type="transmembrane region" description="Helical" evidence="5">
    <location>
        <begin position="171"/>
        <end position="192"/>
    </location>
</feature>
<feature type="transmembrane region" description="Helical" evidence="5">
    <location>
        <begin position="260"/>
        <end position="279"/>
    </location>
</feature>
<feature type="transmembrane region" description="Helical" evidence="5">
    <location>
        <begin position="232"/>
        <end position="254"/>
    </location>
</feature>
<dbReference type="GO" id="GO:0016020">
    <property type="term" value="C:membrane"/>
    <property type="evidence" value="ECO:0007669"/>
    <property type="project" value="UniProtKB-SubCell"/>
</dbReference>
<feature type="transmembrane region" description="Helical" evidence="5">
    <location>
        <begin position="198"/>
        <end position="220"/>
    </location>
</feature>
<sequence>MESTPLISIGLPVSLFIIMTGIGMTLTSADFRRIALQPRGLVIGTFAQIVIMPILAFGLAWGLNLSPAMAVGLVVIAACPGGTTSNLFVLLARGNVALSILLTVSASLLTILSLPVVTGYALELFSGTAMTFTLPVGKTVAMMAGVVLLPVMIGMAIRYHWSAWALRAESWVNKLGALTLFLLVINIVLNIGAQLPALLVQAGPAALLLNGLGVCAGVISGRLARLPTSDSLALGVELGVKNSTLALMVTLTLLGSSEMSLPIVVYSLSMFLLGALLVVGGRQVQRSSLASKA</sequence>
<name>A0A0J1HE81_9GAMM</name>
<proteinExistence type="predicted"/>
<evidence type="ECO:0000256" key="4">
    <source>
        <dbReference type="ARBA" id="ARBA00023136"/>
    </source>
</evidence>
<dbReference type="Gene3D" id="1.20.1530.20">
    <property type="match status" value="1"/>
</dbReference>
<evidence type="ECO:0000313" key="7">
    <source>
        <dbReference type="Proteomes" id="UP000035909"/>
    </source>
</evidence>
<dbReference type="Proteomes" id="UP000035909">
    <property type="component" value="Unassembled WGS sequence"/>
</dbReference>
<dbReference type="InterPro" id="IPR004710">
    <property type="entry name" value="Bilac:Na_transpt"/>
</dbReference>
<evidence type="ECO:0000256" key="2">
    <source>
        <dbReference type="ARBA" id="ARBA00022692"/>
    </source>
</evidence>
<reference evidence="6 7" key="1">
    <citation type="submission" date="2015-05" db="EMBL/GenBank/DDBJ databases">
        <title>Photobacterium galathea sp. nov.</title>
        <authorList>
            <person name="Machado H."/>
            <person name="Gram L."/>
        </authorList>
    </citation>
    <scope>NUCLEOTIDE SEQUENCE [LARGE SCALE GENOMIC DNA]</scope>
    <source>
        <strain evidence="6 7">DSM 22954</strain>
    </source>
</reference>
<keyword evidence="4 5" id="KW-0472">Membrane</keyword>
<gene>
    <name evidence="6" type="ORF">ABT57_09625</name>
</gene>
<dbReference type="RefSeq" id="WP_047885012.1">
    <property type="nucleotide sequence ID" value="NZ_CP071326.1"/>
</dbReference>
<dbReference type="PATRIC" id="fig|320778.3.peg.2100"/>
<organism evidence="6 7">
    <name type="scientific">Photobacterium ganghwense</name>
    <dbReference type="NCBI Taxonomy" id="320778"/>
    <lineage>
        <taxon>Bacteria</taxon>
        <taxon>Pseudomonadati</taxon>
        <taxon>Pseudomonadota</taxon>
        <taxon>Gammaproteobacteria</taxon>
        <taxon>Vibrionales</taxon>
        <taxon>Vibrionaceae</taxon>
        <taxon>Photobacterium</taxon>
    </lineage>
</organism>
<dbReference type="PANTHER" id="PTHR10361:SF24">
    <property type="entry name" value="P3 PROTEIN"/>
    <property type="match status" value="1"/>
</dbReference>
<evidence type="ECO:0000256" key="3">
    <source>
        <dbReference type="ARBA" id="ARBA00022989"/>
    </source>
</evidence>
<dbReference type="AlphaFoldDB" id="A0A0J1HE81"/>
<feature type="transmembrane region" description="Helical" evidence="5">
    <location>
        <begin position="41"/>
        <end position="63"/>
    </location>
</feature>